<keyword evidence="2" id="KW-1185">Reference proteome</keyword>
<comment type="caution">
    <text evidence="1">The sequence shown here is derived from an EMBL/GenBank/DDBJ whole genome shotgun (WGS) entry which is preliminary data.</text>
</comment>
<dbReference type="EMBL" id="JAIXMP010000066">
    <property type="protein sequence ID" value="KAI9243836.1"/>
    <property type="molecule type" value="Genomic_DNA"/>
</dbReference>
<evidence type="ECO:0000313" key="2">
    <source>
        <dbReference type="Proteomes" id="UP001209540"/>
    </source>
</evidence>
<reference evidence="1" key="1">
    <citation type="journal article" date="2022" name="IScience">
        <title>Evolution of zygomycete secretomes and the origins of terrestrial fungal ecologies.</title>
        <authorList>
            <person name="Chang Y."/>
            <person name="Wang Y."/>
            <person name="Mondo S."/>
            <person name="Ahrendt S."/>
            <person name="Andreopoulos W."/>
            <person name="Barry K."/>
            <person name="Beard J."/>
            <person name="Benny G.L."/>
            <person name="Blankenship S."/>
            <person name="Bonito G."/>
            <person name="Cuomo C."/>
            <person name="Desiro A."/>
            <person name="Gervers K.A."/>
            <person name="Hundley H."/>
            <person name="Kuo A."/>
            <person name="LaButti K."/>
            <person name="Lang B.F."/>
            <person name="Lipzen A."/>
            <person name="O'Donnell K."/>
            <person name="Pangilinan J."/>
            <person name="Reynolds N."/>
            <person name="Sandor L."/>
            <person name="Smith M.E."/>
            <person name="Tsang A."/>
            <person name="Grigoriev I.V."/>
            <person name="Stajich J.E."/>
            <person name="Spatafora J.W."/>
        </authorList>
    </citation>
    <scope>NUCLEOTIDE SEQUENCE</scope>
    <source>
        <strain evidence="1">RSA 2281</strain>
    </source>
</reference>
<organism evidence="1 2">
    <name type="scientific">Phascolomyces articulosus</name>
    <dbReference type="NCBI Taxonomy" id="60185"/>
    <lineage>
        <taxon>Eukaryota</taxon>
        <taxon>Fungi</taxon>
        <taxon>Fungi incertae sedis</taxon>
        <taxon>Mucoromycota</taxon>
        <taxon>Mucoromycotina</taxon>
        <taxon>Mucoromycetes</taxon>
        <taxon>Mucorales</taxon>
        <taxon>Lichtheimiaceae</taxon>
        <taxon>Phascolomyces</taxon>
    </lineage>
</organism>
<reference evidence="1" key="2">
    <citation type="submission" date="2023-02" db="EMBL/GenBank/DDBJ databases">
        <authorList>
            <consortium name="DOE Joint Genome Institute"/>
            <person name="Mondo S.J."/>
            <person name="Chang Y."/>
            <person name="Wang Y."/>
            <person name="Ahrendt S."/>
            <person name="Andreopoulos W."/>
            <person name="Barry K."/>
            <person name="Beard J."/>
            <person name="Benny G.L."/>
            <person name="Blankenship S."/>
            <person name="Bonito G."/>
            <person name="Cuomo C."/>
            <person name="Desiro A."/>
            <person name="Gervers K.A."/>
            <person name="Hundley H."/>
            <person name="Kuo A."/>
            <person name="LaButti K."/>
            <person name="Lang B.F."/>
            <person name="Lipzen A."/>
            <person name="O'Donnell K."/>
            <person name="Pangilinan J."/>
            <person name="Reynolds N."/>
            <person name="Sandor L."/>
            <person name="Smith M.W."/>
            <person name="Tsang A."/>
            <person name="Grigoriev I.V."/>
            <person name="Stajich J.E."/>
            <person name="Spatafora J.W."/>
        </authorList>
    </citation>
    <scope>NUCLEOTIDE SEQUENCE</scope>
    <source>
        <strain evidence="1">RSA 2281</strain>
    </source>
</reference>
<gene>
    <name evidence="1" type="ORF">BDA99DRAFT_544286</name>
</gene>
<dbReference type="Proteomes" id="UP001209540">
    <property type="component" value="Unassembled WGS sequence"/>
</dbReference>
<sequence>MCLIVALEFFNFRNLGLLILFWNCVLWDCVTDSWYIDIRIRRHLNVNIIKAITFDNDFEFCDAIREFDYLKHLMKFVLIVMTVYEVSIIENVGYVIDDEL</sequence>
<name>A0AAD5JW85_9FUNG</name>
<proteinExistence type="predicted"/>
<accession>A0AAD5JW85</accession>
<protein>
    <submittedName>
        <fullName evidence="1">Uncharacterized protein</fullName>
    </submittedName>
</protein>
<evidence type="ECO:0000313" key="1">
    <source>
        <dbReference type="EMBL" id="KAI9243836.1"/>
    </source>
</evidence>
<dbReference type="AlphaFoldDB" id="A0AAD5JW85"/>